<evidence type="ECO:0000313" key="2">
    <source>
        <dbReference type="EMBL" id="BAY99440.1"/>
    </source>
</evidence>
<gene>
    <name evidence="2" type="ORF">NIES37_34230</name>
</gene>
<name>A0A1Z4N176_9CYAN</name>
<organism evidence="2 3">
    <name type="scientific">Tolypothrix tenuis PCC 7101</name>
    <dbReference type="NCBI Taxonomy" id="231146"/>
    <lineage>
        <taxon>Bacteria</taxon>
        <taxon>Bacillati</taxon>
        <taxon>Cyanobacteriota</taxon>
        <taxon>Cyanophyceae</taxon>
        <taxon>Nostocales</taxon>
        <taxon>Tolypothrichaceae</taxon>
        <taxon>Tolypothrix</taxon>
    </lineage>
</organism>
<evidence type="ECO:0000313" key="3">
    <source>
        <dbReference type="Proteomes" id="UP000218785"/>
    </source>
</evidence>
<dbReference type="RefSeq" id="WP_096577565.1">
    <property type="nucleotide sequence ID" value="NZ_CAWNJS010000001.1"/>
</dbReference>
<accession>A0A1Z4N176</accession>
<feature type="transmembrane region" description="Helical" evidence="1">
    <location>
        <begin position="100"/>
        <end position="122"/>
    </location>
</feature>
<feature type="transmembrane region" description="Helical" evidence="1">
    <location>
        <begin position="73"/>
        <end position="93"/>
    </location>
</feature>
<keyword evidence="1" id="KW-1133">Transmembrane helix</keyword>
<dbReference type="Proteomes" id="UP000218785">
    <property type="component" value="Chromosome"/>
</dbReference>
<keyword evidence="1" id="KW-0812">Transmembrane</keyword>
<feature type="transmembrane region" description="Helical" evidence="1">
    <location>
        <begin position="12"/>
        <end position="31"/>
    </location>
</feature>
<dbReference type="AlphaFoldDB" id="A0A1Z4N176"/>
<proteinExistence type="predicted"/>
<dbReference type="EMBL" id="AP018248">
    <property type="protein sequence ID" value="BAY99440.1"/>
    <property type="molecule type" value="Genomic_DNA"/>
</dbReference>
<evidence type="ECO:0000256" key="1">
    <source>
        <dbReference type="SAM" id="Phobius"/>
    </source>
</evidence>
<dbReference type="KEGG" id="ttq:NIES37_34230"/>
<reference evidence="2 3" key="1">
    <citation type="submission" date="2017-06" db="EMBL/GenBank/DDBJ databases">
        <title>Genome sequencing of cyanobaciteial culture collection at National Institute for Environmental Studies (NIES).</title>
        <authorList>
            <person name="Hirose Y."/>
            <person name="Shimura Y."/>
            <person name="Fujisawa T."/>
            <person name="Nakamura Y."/>
            <person name="Kawachi M."/>
        </authorList>
    </citation>
    <scope>NUCLEOTIDE SEQUENCE [LARGE SCALE GENOMIC DNA]</scope>
    <source>
        <strain evidence="2 3">NIES-37</strain>
    </source>
</reference>
<feature type="transmembrane region" description="Helical" evidence="1">
    <location>
        <begin position="128"/>
        <end position="147"/>
    </location>
</feature>
<keyword evidence="1" id="KW-0472">Membrane</keyword>
<keyword evidence="3" id="KW-1185">Reference proteome</keyword>
<protein>
    <submittedName>
        <fullName evidence="2">DoxX protein</fullName>
    </submittedName>
</protein>
<sequence>MKYLLNLRTAVSFNRIIMGLFFFVSGIANYLNFNVANGFYQTVITQKLQIIGPGIPPGWEGIGPLPSLIAIPYAWLLPLAEILVGALFALNYWVRWTGLLLILMTFSIILAFGIIPAGSLFPNGAESFNKNILFMTLIWICIAYDAYEQKMSRRRTEAMANYAVNNAMDDM</sequence>